<dbReference type="InterPro" id="IPR021345">
    <property type="entry name" value="DUF2961"/>
</dbReference>
<name>A0A2V5KCG8_9BACL</name>
<dbReference type="OrthoDB" id="2518538at2"/>
<gene>
    <name evidence="1" type="ORF">DLM86_07905</name>
</gene>
<sequence>MTSPLSDLYRLRTGIRTKRISSYNREGSNHDYVSVQAGETIDIAVIPGPGIIKHMWFTFNAEDPNFRRNAVLRMYWDGETHPSVEAPVGDFFGQGWAESYNFVSLPLAAAPAGGRGLNCYFPMPFGEGARITLENDSDKPIKAVYYYVDYEEHDSMPASAGRFHAWWNRELTESYPEEGETEWSIVSPQTNHPSTDHNYVIADLVGHGHFVGINYYVDSPGPMWYGEGDDMWLIDGEPWPGSMHGTGTEDFFNASWCPNELYAHPYFGYARIPQKLGFMGRTHCYRFFLEDPVHFSRSLHASIEHGHNNNLTLDLSTVAYWYQSEPHKRFPALPSREGRRNMPEIGMRDVHVWRHEYRKAMGGGRHIWGHEWRRT</sequence>
<comment type="caution">
    <text evidence="1">The sequence shown here is derived from an EMBL/GenBank/DDBJ whole genome shotgun (WGS) entry which is preliminary data.</text>
</comment>
<organism evidence="1 2">
    <name type="scientific">Paenibacillus flagellatus</name>
    <dbReference type="NCBI Taxonomy" id="2211139"/>
    <lineage>
        <taxon>Bacteria</taxon>
        <taxon>Bacillati</taxon>
        <taxon>Bacillota</taxon>
        <taxon>Bacilli</taxon>
        <taxon>Bacillales</taxon>
        <taxon>Paenibacillaceae</taxon>
        <taxon>Paenibacillus</taxon>
    </lineage>
</organism>
<evidence type="ECO:0008006" key="3">
    <source>
        <dbReference type="Google" id="ProtNLM"/>
    </source>
</evidence>
<accession>A0A2V5KCG8</accession>
<dbReference type="Pfam" id="PF11175">
    <property type="entry name" value="DUF2961"/>
    <property type="match status" value="1"/>
</dbReference>
<protein>
    <recommendedName>
        <fullName evidence="3">DUF2961 domain-containing protein</fullName>
    </recommendedName>
</protein>
<evidence type="ECO:0000313" key="2">
    <source>
        <dbReference type="Proteomes" id="UP000247476"/>
    </source>
</evidence>
<dbReference type="Proteomes" id="UP000247476">
    <property type="component" value="Unassembled WGS sequence"/>
</dbReference>
<proteinExistence type="predicted"/>
<dbReference type="RefSeq" id="WP_110839443.1">
    <property type="nucleotide sequence ID" value="NZ_QJVJ01000003.1"/>
</dbReference>
<dbReference type="Gene3D" id="2.60.120.1390">
    <property type="match status" value="1"/>
</dbReference>
<evidence type="ECO:0000313" key="1">
    <source>
        <dbReference type="EMBL" id="PYI55643.1"/>
    </source>
</evidence>
<dbReference type="AlphaFoldDB" id="A0A2V5KCG8"/>
<keyword evidence="2" id="KW-1185">Reference proteome</keyword>
<reference evidence="1 2" key="1">
    <citation type="submission" date="2018-05" db="EMBL/GenBank/DDBJ databases">
        <title>Paenibacillus flagellatus sp. nov., isolated from selenium mineral soil.</title>
        <authorList>
            <person name="Dai X."/>
        </authorList>
    </citation>
    <scope>NUCLEOTIDE SEQUENCE [LARGE SCALE GENOMIC DNA]</scope>
    <source>
        <strain evidence="1 2">DXL2</strain>
    </source>
</reference>
<dbReference type="EMBL" id="QJVJ01000003">
    <property type="protein sequence ID" value="PYI55643.1"/>
    <property type="molecule type" value="Genomic_DNA"/>
</dbReference>